<comment type="caution">
    <text evidence="1">The sequence shown here is derived from an EMBL/GenBank/DDBJ whole genome shotgun (WGS) entry which is preliminary data.</text>
</comment>
<sequence length="157" mass="16922">MQVHYETANHTLDPCRPNDTLSNRIALAPGLQHTSDTLNVVSNVDQTSVAVALPTPSICIPGISAHIVQLELDSISKQHPSQPIMVFPILARSVCSSPFPLVIQPASPASQGLCISSFQRARRICTHGSKVHYTSVATVTHVSCFCSAVRNSRRQGQ</sequence>
<evidence type="ECO:0000313" key="1">
    <source>
        <dbReference type="EMBL" id="ORZ34327.1"/>
    </source>
</evidence>
<protein>
    <submittedName>
        <fullName evidence="1">Uncharacterized protein</fullName>
    </submittedName>
</protein>
<dbReference type="AlphaFoldDB" id="A0A1Y2HI88"/>
<evidence type="ECO:0000313" key="2">
    <source>
        <dbReference type="Proteomes" id="UP000193411"/>
    </source>
</evidence>
<proteinExistence type="predicted"/>
<keyword evidence="2" id="KW-1185">Reference proteome</keyword>
<dbReference type="Proteomes" id="UP000193411">
    <property type="component" value="Unassembled WGS sequence"/>
</dbReference>
<organism evidence="1 2">
    <name type="scientific">Catenaria anguillulae PL171</name>
    <dbReference type="NCBI Taxonomy" id="765915"/>
    <lineage>
        <taxon>Eukaryota</taxon>
        <taxon>Fungi</taxon>
        <taxon>Fungi incertae sedis</taxon>
        <taxon>Blastocladiomycota</taxon>
        <taxon>Blastocladiomycetes</taxon>
        <taxon>Blastocladiales</taxon>
        <taxon>Catenariaceae</taxon>
        <taxon>Catenaria</taxon>
    </lineage>
</organism>
<dbReference type="EMBL" id="MCFL01000029">
    <property type="protein sequence ID" value="ORZ34327.1"/>
    <property type="molecule type" value="Genomic_DNA"/>
</dbReference>
<gene>
    <name evidence="1" type="ORF">BCR44DRAFT_188666</name>
</gene>
<name>A0A1Y2HI88_9FUNG</name>
<reference evidence="1 2" key="1">
    <citation type="submission" date="2016-07" db="EMBL/GenBank/DDBJ databases">
        <title>Pervasive Adenine N6-methylation of Active Genes in Fungi.</title>
        <authorList>
            <consortium name="DOE Joint Genome Institute"/>
            <person name="Mondo S.J."/>
            <person name="Dannebaum R.O."/>
            <person name="Kuo R.C."/>
            <person name="Labutti K."/>
            <person name="Haridas S."/>
            <person name="Kuo A."/>
            <person name="Salamov A."/>
            <person name="Ahrendt S.R."/>
            <person name="Lipzen A."/>
            <person name="Sullivan W."/>
            <person name="Andreopoulos W.B."/>
            <person name="Clum A."/>
            <person name="Lindquist E."/>
            <person name="Daum C."/>
            <person name="Ramamoorthy G.K."/>
            <person name="Gryganskyi A."/>
            <person name="Culley D."/>
            <person name="Magnuson J.K."/>
            <person name="James T.Y."/>
            <person name="O'Malley M.A."/>
            <person name="Stajich J.E."/>
            <person name="Spatafora J.W."/>
            <person name="Visel A."/>
            <person name="Grigoriev I.V."/>
        </authorList>
    </citation>
    <scope>NUCLEOTIDE SEQUENCE [LARGE SCALE GENOMIC DNA]</scope>
    <source>
        <strain evidence="1 2">PL171</strain>
    </source>
</reference>
<accession>A0A1Y2HI88</accession>